<accession>A0A926EE86</accession>
<dbReference type="Proteomes" id="UP000655830">
    <property type="component" value="Unassembled WGS sequence"/>
</dbReference>
<evidence type="ECO:0000313" key="3">
    <source>
        <dbReference type="Proteomes" id="UP000655830"/>
    </source>
</evidence>
<sequence length="155" mass="17833">MLKVTLIEFILRGIPEAFIHLFAMYAFTGVKLDKRRYVKTGIILAIMMLFIRFLPISYGIHTILIIMAMITLSITLNKLGIIETIRAAIINVIVQFLAEGINMLLIQGMFRKSVQEIVSDPITKVIYGIPSLIIWMLVIFIYYKWISKKKGRSHD</sequence>
<evidence type="ECO:0000313" key="2">
    <source>
        <dbReference type="EMBL" id="MBC8577936.1"/>
    </source>
</evidence>
<feature type="transmembrane region" description="Helical" evidence="1">
    <location>
        <begin position="37"/>
        <end position="54"/>
    </location>
</feature>
<keyword evidence="3" id="KW-1185">Reference proteome</keyword>
<gene>
    <name evidence="2" type="ORF">H8718_00080</name>
</gene>
<comment type="caution">
    <text evidence="2">The sequence shown here is derived from an EMBL/GenBank/DDBJ whole genome shotgun (WGS) entry which is preliminary data.</text>
</comment>
<name>A0A926EE86_9FIRM</name>
<protein>
    <submittedName>
        <fullName evidence="2">Uncharacterized protein</fullName>
    </submittedName>
</protein>
<feature type="transmembrane region" description="Helical" evidence="1">
    <location>
        <begin position="88"/>
        <end position="110"/>
    </location>
</feature>
<feature type="transmembrane region" description="Helical" evidence="1">
    <location>
        <begin position="60"/>
        <end position="76"/>
    </location>
</feature>
<keyword evidence="1" id="KW-0812">Transmembrane</keyword>
<dbReference type="RefSeq" id="WP_177671312.1">
    <property type="nucleotide sequence ID" value="NZ_JACRSY010000001.1"/>
</dbReference>
<evidence type="ECO:0000256" key="1">
    <source>
        <dbReference type="SAM" id="Phobius"/>
    </source>
</evidence>
<dbReference type="EMBL" id="JACRSY010000001">
    <property type="protein sequence ID" value="MBC8577936.1"/>
    <property type="molecule type" value="Genomic_DNA"/>
</dbReference>
<proteinExistence type="predicted"/>
<feature type="transmembrane region" description="Helical" evidence="1">
    <location>
        <begin position="125"/>
        <end position="143"/>
    </location>
</feature>
<keyword evidence="1" id="KW-1133">Transmembrane helix</keyword>
<dbReference type="AlphaFoldDB" id="A0A926EE86"/>
<reference evidence="2" key="1">
    <citation type="submission" date="2020-08" db="EMBL/GenBank/DDBJ databases">
        <title>Genome public.</title>
        <authorList>
            <person name="Liu C."/>
            <person name="Sun Q."/>
        </authorList>
    </citation>
    <scope>NUCLEOTIDE SEQUENCE</scope>
    <source>
        <strain evidence="2">NSJ-12</strain>
    </source>
</reference>
<keyword evidence="1" id="KW-0472">Membrane</keyword>
<organism evidence="2 3">
    <name type="scientific">Zhenhengia yiwuensis</name>
    <dbReference type="NCBI Taxonomy" id="2763666"/>
    <lineage>
        <taxon>Bacteria</taxon>
        <taxon>Bacillati</taxon>
        <taxon>Bacillota</taxon>
        <taxon>Clostridia</taxon>
        <taxon>Lachnospirales</taxon>
        <taxon>Lachnospiraceae</taxon>
        <taxon>Zhenhengia</taxon>
    </lineage>
</organism>
<feature type="transmembrane region" description="Helical" evidence="1">
    <location>
        <begin position="6"/>
        <end position="25"/>
    </location>
</feature>